<gene>
    <name evidence="2" type="ORF">L798_01748</name>
</gene>
<feature type="transmembrane region" description="Helical" evidence="1">
    <location>
        <begin position="69"/>
        <end position="96"/>
    </location>
</feature>
<evidence type="ECO:0000256" key="1">
    <source>
        <dbReference type="SAM" id="Phobius"/>
    </source>
</evidence>
<keyword evidence="3" id="KW-1185">Reference proteome</keyword>
<dbReference type="EMBL" id="KK853330">
    <property type="protein sequence ID" value="KDR08416.1"/>
    <property type="molecule type" value="Genomic_DNA"/>
</dbReference>
<protein>
    <submittedName>
        <fullName evidence="2">Uncharacterized protein</fullName>
    </submittedName>
</protein>
<reference evidence="2 3" key="1">
    <citation type="journal article" date="2014" name="Nat. Commun.">
        <title>Molecular traces of alternative social organization in a termite genome.</title>
        <authorList>
            <person name="Terrapon N."/>
            <person name="Li C."/>
            <person name="Robertson H.M."/>
            <person name="Ji L."/>
            <person name="Meng X."/>
            <person name="Booth W."/>
            <person name="Chen Z."/>
            <person name="Childers C.P."/>
            <person name="Glastad K.M."/>
            <person name="Gokhale K."/>
            <person name="Gowin J."/>
            <person name="Gronenberg W."/>
            <person name="Hermansen R.A."/>
            <person name="Hu H."/>
            <person name="Hunt B.G."/>
            <person name="Huylmans A.K."/>
            <person name="Khalil S.M."/>
            <person name="Mitchell R.D."/>
            <person name="Munoz-Torres M.C."/>
            <person name="Mustard J.A."/>
            <person name="Pan H."/>
            <person name="Reese J.T."/>
            <person name="Scharf M.E."/>
            <person name="Sun F."/>
            <person name="Vogel H."/>
            <person name="Xiao J."/>
            <person name="Yang W."/>
            <person name="Yang Z."/>
            <person name="Yang Z."/>
            <person name="Zhou J."/>
            <person name="Zhu J."/>
            <person name="Brent C.S."/>
            <person name="Elsik C.G."/>
            <person name="Goodisman M.A."/>
            <person name="Liberles D.A."/>
            <person name="Roe R.M."/>
            <person name="Vargo E.L."/>
            <person name="Vilcinskas A."/>
            <person name="Wang J."/>
            <person name="Bornberg-Bauer E."/>
            <person name="Korb J."/>
            <person name="Zhang G."/>
            <person name="Liebig J."/>
        </authorList>
    </citation>
    <scope>NUCLEOTIDE SEQUENCE [LARGE SCALE GENOMIC DNA]</scope>
    <source>
        <tissue evidence="2">Whole organism</tissue>
    </source>
</reference>
<sequence>MVIGPQLFQLIAEEKFANFDSIDWYISIYSLATSELVSKMFKKIDKYTCFNNTIFQSSMTFDRCCGYNAAFLLIFLIQCVIAVQMMYQLYWIFLYMYMSMHGHKYMCACV</sequence>
<dbReference type="AlphaFoldDB" id="A0A067QVE9"/>
<evidence type="ECO:0000313" key="2">
    <source>
        <dbReference type="EMBL" id="KDR08416.1"/>
    </source>
</evidence>
<dbReference type="InParanoid" id="A0A067QVE9"/>
<keyword evidence="1" id="KW-1133">Transmembrane helix</keyword>
<dbReference type="Proteomes" id="UP000027135">
    <property type="component" value="Unassembled WGS sequence"/>
</dbReference>
<accession>A0A067QVE9</accession>
<organism evidence="2 3">
    <name type="scientific">Zootermopsis nevadensis</name>
    <name type="common">Dampwood termite</name>
    <dbReference type="NCBI Taxonomy" id="136037"/>
    <lineage>
        <taxon>Eukaryota</taxon>
        <taxon>Metazoa</taxon>
        <taxon>Ecdysozoa</taxon>
        <taxon>Arthropoda</taxon>
        <taxon>Hexapoda</taxon>
        <taxon>Insecta</taxon>
        <taxon>Pterygota</taxon>
        <taxon>Neoptera</taxon>
        <taxon>Polyneoptera</taxon>
        <taxon>Dictyoptera</taxon>
        <taxon>Blattodea</taxon>
        <taxon>Blattoidea</taxon>
        <taxon>Termitoidae</taxon>
        <taxon>Termopsidae</taxon>
        <taxon>Zootermopsis</taxon>
    </lineage>
</organism>
<evidence type="ECO:0000313" key="3">
    <source>
        <dbReference type="Proteomes" id="UP000027135"/>
    </source>
</evidence>
<keyword evidence="1" id="KW-0472">Membrane</keyword>
<proteinExistence type="predicted"/>
<keyword evidence="1" id="KW-0812">Transmembrane</keyword>
<name>A0A067QVE9_ZOONE</name>